<evidence type="ECO:0000313" key="4">
    <source>
        <dbReference type="Proteomes" id="UP000799772"/>
    </source>
</evidence>
<name>A0A9P4ICS1_9PEZI</name>
<dbReference type="PANTHER" id="PTHR38111">
    <property type="entry name" value="ZN(2)-C6 FUNGAL-TYPE DOMAIN-CONTAINING PROTEIN-RELATED"/>
    <property type="match status" value="1"/>
</dbReference>
<accession>A0A9P4ICS1</accession>
<dbReference type="Pfam" id="PF00172">
    <property type="entry name" value="Zn_clus"/>
    <property type="match status" value="1"/>
</dbReference>
<evidence type="ECO:0000256" key="1">
    <source>
        <dbReference type="ARBA" id="ARBA00023242"/>
    </source>
</evidence>
<feature type="domain" description="Zn(2)-C6 fungal-type" evidence="2">
    <location>
        <begin position="9"/>
        <end position="37"/>
    </location>
</feature>
<reference evidence="3" key="1">
    <citation type="journal article" date="2020" name="Stud. Mycol.">
        <title>101 Dothideomycetes genomes: a test case for predicting lifestyles and emergence of pathogens.</title>
        <authorList>
            <person name="Haridas S."/>
            <person name="Albert R."/>
            <person name="Binder M."/>
            <person name="Bloem J."/>
            <person name="Labutti K."/>
            <person name="Salamov A."/>
            <person name="Andreopoulos B."/>
            <person name="Baker S."/>
            <person name="Barry K."/>
            <person name="Bills G."/>
            <person name="Bluhm B."/>
            <person name="Cannon C."/>
            <person name="Castanera R."/>
            <person name="Culley D."/>
            <person name="Daum C."/>
            <person name="Ezra D."/>
            <person name="Gonzalez J."/>
            <person name="Henrissat B."/>
            <person name="Kuo A."/>
            <person name="Liang C."/>
            <person name="Lipzen A."/>
            <person name="Lutzoni F."/>
            <person name="Magnuson J."/>
            <person name="Mondo S."/>
            <person name="Nolan M."/>
            <person name="Ohm R."/>
            <person name="Pangilinan J."/>
            <person name="Park H.-J."/>
            <person name="Ramirez L."/>
            <person name="Alfaro M."/>
            <person name="Sun H."/>
            <person name="Tritt A."/>
            <person name="Yoshinaga Y."/>
            <person name="Zwiers L.-H."/>
            <person name="Turgeon B."/>
            <person name="Goodwin S."/>
            <person name="Spatafora J."/>
            <person name="Crous P."/>
            <person name="Grigoriev I."/>
        </authorList>
    </citation>
    <scope>NUCLEOTIDE SEQUENCE</scope>
    <source>
        <strain evidence="3">CBS 133067</strain>
    </source>
</reference>
<dbReference type="AlphaFoldDB" id="A0A9P4ICS1"/>
<protein>
    <recommendedName>
        <fullName evidence="2">Zn(2)-C6 fungal-type domain-containing protein</fullName>
    </recommendedName>
</protein>
<proteinExistence type="predicted"/>
<dbReference type="PROSITE" id="PS50048">
    <property type="entry name" value="ZN2_CY6_FUNGAL_2"/>
    <property type="match status" value="1"/>
</dbReference>
<dbReference type="SUPFAM" id="SSF57701">
    <property type="entry name" value="Zn2/Cys6 DNA-binding domain"/>
    <property type="match status" value="1"/>
</dbReference>
<dbReference type="PANTHER" id="PTHR38111:SF9">
    <property type="entry name" value="ZN(2)-C6 FUNGAL-TYPE DOMAIN-CONTAINING PROTEIN"/>
    <property type="match status" value="1"/>
</dbReference>
<dbReference type="EMBL" id="ML978129">
    <property type="protein sequence ID" value="KAF2096619.1"/>
    <property type="molecule type" value="Genomic_DNA"/>
</dbReference>
<evidence type="ECO:0000259" key="2">
    <source>
        <dbReference type="PROSITE" id="PS50048"/>
    </source>
</evidence>
<evidence type="ECO:0000313" key="3">
    <source>
        <dbReference type="EMBL" id="KAF2096619.1"/>
    </source>
</evidence>
<dbReference type="InterPro" id="IPR053178">
    <property type="entry name" value="Osmoadaptation_assoc"/>
</dbReference>
<comment type="caution">
    <text evidence="3">The sequence shown here is derived from an EMBL/GenBank/DDBJ whole genome shotgun (WGS) entry which is preliminary data.</text>
</comment>
<dbReference type="PROSITE" id="PS00463">
    <property type="entry name" value="ZN2_CY6_FUNGAL_1"/>
    <property type="match status" value="1"/>
</dbReference>
<sequence length="495" mass="54985">MPRELSRRGCATCKSRKIKCDEQLPECGQCTRAKRKCPGAITDLIFINAAALPQVQPDGASYGKSYGGRQIAGPYDTSSAFLPPRASLSDVINNRRGMPSVQIDLAKSNQAQLLSLFIEDFSNLHVDPSQPTPWLLELPHQSCPPELEPLVRTAASSATLAFFGMITADNAIQEEARRCYGRGLSYQGRQLLRLQSKAKHWNEQRRLEYIRVLISAAMLLCSYELVLPSDTNSWFLHIAGAASLLNGLGPEACQEGFIHQIFQIVRFGVALTCFVAPKPTFLSSGDWVDIPFEKSRKTSFDKLMGILIEVPWAEIEPSTARGDDSATLEERISIVQSGITALDEWWCQHRSQYDMEYCPPRDFMDYGSSYKEVYRIGAVIVTLYNGALVKLIGILGFISPENSDPLKEKHWQHSERVLSCASFIADQPNHHAKLQVSLPTTVVAYCGATPAQRARARHILERVADDGKKGDPQTVERAAQLVQRLGRDGTAKEAF</sequence>
<gene>
    <name evidence="3" type="ORF">NA57DRAFT_58522</name>
</gene>
<dbReference type="SMART" id="SM00066">
    <property type="entry name" value="GAL4"/>
    <property type="match status" value="1"/>
</dbReference>
<keyword evidence="4" id="KW-1185">Reference proteome</keyword>
<dbReference type="Gene3D" id="4.10.240.10">
    <property type="entry name" value="Zn(2)-C6 fungal-type DNA-binding domain"/>
    <property type="match status" value="1"/>
</dbReference>
<dbReference type="GO" id="GO:0008270">
    <property type="term" value="F:zinc ion binding"/>
    <property type="evidence" value="ECO:0007669"/>
    <property type="project" value="InterPro"/>
</dbReference>
<dbReference type="CDD" id="cd00067">
    <property type="entry name" value="GAL4"/>
    <property type="match status" value="1"/>
</dbReference>
<dbReference type="OrthoDB" id="4314040at2759"/>
<keyword evidence="1" id="KW-0539">Nucleus</keyword>
<dbReference type="GO" id="GO:0000981">
    <property type="term" value="F:DNA-binding transcription factor activity, RNA polymerase II-specific"/>
    <property type="evidence" value="ECO:0007669"/>
    <property type="project" value="InterPro"/>
</dbReference>
<dbReference type="Proteomes" id="UP000799772">
    <property type="component" value="Unassembled WGS sequence"/>
</dbReference>
<dbReference type="InterPro" id="IPR001138">
    <property type="entry name" value="Zn2Cys6_DnaBD"/>
</dbReference>
<dbReference type="InterPro" id="IPR036864">
    <property type="entry name" value="Zn2-C6_fun-type_DNA-bd_sf"/>
</dbReference>
<organism evidence="3 4">
    <name type="scientific">Rhizodiscina lignyota</name>
    <dbReference type="NCBI Taxonomy" id="1504668"/>
    <lineage>
        <taxon>Eukaryota</taxon>
        <taxon>Fungi</taxon>
        <taxon>Dikarya</taxon>
        <taxon>Ascomycota</taxon>
        <taxon>Pezizomycotina</taxon>
        <taxon>Dothideomycetes</taxon>
        <taxon>Pleosporomycetidae</taxon>
        <taxon>Aulographales</taxon>
        <taxon>Rhizodiscinaceae</taxon>
        <taxon>Rhizodiscina</taxon>
    </lineage>
</organism>